<organism evidence="7 8">
    <name type="scientific">Pleurodeles waltl</name>
    <name type="common">Iberian ribbed newt</name>
    <dbReference type="NCBI Taxonomy" id="8319"/>
    <lineage>
        <taxon>Eukaryota</taxon>
        <taxon>Metazoa</taxon>
        <taxon>Chordata</taxon>
        <taxon>Craniata</taxon>
        <taxon>Vertebrata</taxon>
        <taxon>Euteleostomi</taxon>
        <taxon>Amphibia</taxon>
        <taxon>Batrachia</taxon>
        <taxon>Caudata</taxon>
        <taxon>Salamandroidea</taxon>
        <taxon>Salamandridae</taxon>
        <taxon>Pleurodelinae</taxon>
        <taxon>Pleurodeles</taxon>
    </lineage>
</organism>
<dbReference type="CDD" id="cd00098">
    <property type="entry name" value="IgC1"/>
    <property type="match status" value="1"/>
</dbReference>
<dbReference type="InterPro" id="IPR007110">
    <property type="entry name" value="Ig-like_dom"/>
</dbReference>
<feature type="domain" description="Ig-like" evidence="6">
    <location>
        <begin position="143"/>
        <end position="236"/>
    </location>
</feature>
<reference evidence="7" key="1">
    <citation type="journal article" date="2022" name="bioRxiv">
        <title>Sequencing and chromosome-scale assembly of the giantPleurodeles waltlgenome.</title>
        <authorList>
            <person name="Brown T."/>
            <person name="Elewa A."/>
            <person name="Iarovenko S."/>
            <person name="Subramanian E."/>
            <person name="Araus A.J."/>
            <person name="Petzold A."/>
            <person name="Susuki M."/>
            <person name="Suzuki K.-i.T."/>
            <person name="Hayashi T."/>
            <person name="Toyoda A."/>
            <person name="Oliveira C."/>
            <person name="Osipova E."/>
            <person name="Leigh N.D."/>
            <person name="Simon A."/>
            <person name="Yun M.H."/>
        </authorList>
    </citation>
    <scope>NUCLEOTIDE SEQUENCE</scope>
    <source>
        <strain evidence="7">20211129_DDA</strain>
        <tissue evidence="7">Liver</tissue>
    </source>
</reference>
<accession>A0AAV7KLL4</accession>
<dbReference type="PROSITE" id="PS50835">
    <property type="entry name" value="IG_LIKE"/>
    <property type="match status" value="2"/>
</dbReference>
<dbReference type="SMART" id="SM00409">
    <property type="entry name" value="IG"/>
    <property type="match status" value="2"/>
</dbReference>
<dbReference type="InterPro" id="IPR036179">
    <property type="entry name" value="Ig-like_dom_sf"/>
</dbReference>
<name>A0AAV7KLL4_PLEWA</name>
<keyword evidence="1" id="KW-1015">Disulfide bond</keyword>
<sequence>MQGALCTLVMILQLTGREAKEPPTLMQPLPSITTAGRHPKITCSLSGSSVTDHVLSWYKQPNHQGLSFLVSHRERAKPSYGDGVSERFLPGIEKESKIFTLTIGNTEQSDEGTYFCAIWYSNQYIFGDGTRVIYRDTSDLRKPRVRLLEPAPREVRGQNQATFVCVVDGFFPDVIRIKWLVDGRQTEAMPEEFPSVQKKDGTYKAVGHLTLEAETWERGAEVICLVEHESGTQNLSRKGEVVVRRAEQGCTRVTSEELELFRNESSGNSTATVDMTGVLGVAFYVYLSALFSSSVYGLALAFCFLRRQLEARKKPAASTSRRSPSQRVNKRWAVQRRQ</sequence>
<keyword evidence="4" id="KW-0472">Membrane</keyword>
<dbReference type="InterPro" id="IPR013783">
    <property type="entry name" value="Ig-like_fold"/>
</dbReference>
<dbReference type="SMART" id="SM00406">
    <property type="entry name" value="IGv"/>
    <property type="match status" value="1"/>
</dbReference>
<feature type="compositionally biased region" description="Basic residues" evidence="3">
    <location>
        <begin position="328"/>
        <end position="338"/>
    </location>
</feature>
<dbReference type="SMART" id="SM00407">
    <property type="entry name" value="IGc1"/>
    <property type="match status" value="1"/>
</dbReference>
<dbReference type="FunFam" id="2.60.40.10:FF:000283">
    <property type="entry name" value="Immunoglobulin kappa constant"/>
    <property type="match status" value="1"/>
</dbReference>
<dbReference type="Pfam" id="PF07686">
    <property type="entry name" value="V-set"/>
    <property type="match status" value="1"/>
</dbReference>
<comment type="caution">
    <text evidence="7">The sequence shown here is derived from an EMBL/GenBank/DDBJ whole genome shotgun (WGS) entry which is preliminary data.</text>
</comment>
<evidence type="ECO:0000256" key="4">
    <source>
        <dbReference type="SAM" id="Phobius"/>
    </source>
</evidence>
<dbReference type="Pfam" id="PF07654">
    <property type="entry name" value="C1-set"/>
    <property type="match status" value="1"/>
</dbReference>
<keyword evidence="4" id="KW-1133">Transmembrane helix</keyword>
<feature type="compositionally biased region" description="Polar residues" evidence="3">
    <location>
        <begin position="317"/>
        <end position="327"/>
    </location>
</feature>
<dbReference type="Proteomes" id="UP001066276">
    <property type="component" value="Chromosome 12"/>
</dbReference>
<evidence type="ECO:0000256" key="2">
    <source>
        <dbReference type="ARBA" id="ARBA00023319"/>
    </source>
</evidence>
<gene>
    <name evidence="7" type="ORF">NDU88_000164</name>
</gene>
<dbReference type="InterPro" id="IPR003599">
    <property type="entry name" value="Ig_sub"/>
</dbReference>
<dbReference type="EMBL" id="JANPWB010000016">
    <property type="protein sequence ID" value="KAJ1079941.1"/>
    <property type="molecule type" value="Genomic_DNA"/>
</dbReference>
<dbReference type="InterPro" id="IPR013106">
    <property type="entry name" value="Ig_V-set"/>
</dbReference>
<keyword evidence="4" id="KW-0812">Transmembrane</keyword>
<evidence type="ECO:0000256" key="3">
    <source>
        <dbReference type="SAM" id="MobiDB-lite"/>
    </source>
</evidence>
<feature type="signal peptide" evidence="5">
    <location>
        <begin position="1"/>
        <end position="19"/>
    </location>
</feature>
<dbReference type="Gene3D" id="2.60.40.10">
    <property type="entry name" value="Immunoglobulins"/>
    <property type="match status" value="2"/>
</dbReference>
<dbReference type="InterPro" id="IPR050380">
    <property type="entry name" value="Immune_Resp_Modulators"/>
</dbReference>
<feature type="domain" description="Ig-like" evidence="6">
    <location>
        <begin position="22"/>
        <end position="118"/>
    </location>
</feature>
<evidence type="ECO:0000256" key="5">
    <source>
        <dbReference type="SAM" id="SignalP"/>
    </source>
</evidence>
<feature type="transmembrane region" description="Helical" evidence="4">
    <location>
        <begin position="283"/>
        <end position="305"/>
    </location>
</feature>
<feature type="region of interest" description="Disordered" evidence="3">
    <location>
        <begin position="315"/>
        <end position="338"/>
    </location>
</feature>
<keyword evidence="5" id="KW-0732">Signal</keyword>
<keyword evidence="8" id="KW-1185">Reference proteome</keyword>
<dbReference type="PANTHER" id="PTHR23411">
    <property type="entry name" value="TAPASIN"/>
    <property type="match status" value="1"/>
</dbReference>
<proteinExistence type="predicted"/>
<feature type="chain" id="PRO_5043507582" description="Ig-like domain-containing protein" evidence="5">
    <location>
        <begin position="20"/>
        <end position="338"/>
    </location>
</feature>
<dbReference type="InterPro" id="IPR003597">
    <property type="entry name" value="Ig_C1-set"/>
</dbReference>
<protein>
    <recommendedName>
        <fullName evidence="6">Ig-like domain-containing protein</fullName>
    </recommendedName>
</protein>
<evidence type="ECO:0000313" key="7">
    <source>
        <dbReference type="EMBL" id="KAJ1079941.1"/>
    </source>
</evidence>
<evidence type="ECO:0000259" key="6">
    <source>
        <dbReference type="PROSITE" id="PS50835"/>
    </source>
</evidence>
<evidence type="ECO:0000256" key="1">
    <source>
        <dbReference type="ARBA" id="ARBA00023157"/>
    </source>
</evidence>
<dbReference type="SUPFAM" id="SSF48726">
    <property type="entry name" value="Immunoglobulin"/>
    <property type="match status" value="2"/>
</dbReference>
<keyword evidence="2" id="KW-0393">Immunoglobulin domain</keyword>
<dbReference type="AlphaFoldDB" id="A0AAV7KLL4"/>
<evidence type="ECO:0000313" key="8">
    <source>
        <dbReference type="Proteomes" id="UP001066276"/>
    </source>
</evidence>
<dbReference type="CDD" id="cd00099">
    <property type="entry name" value="IgV"/>
    <property type="match status" value="1"/>
</dbReference>